<keyword evidence="5 8" id="KW-0812">Transmembrane</keyword>
<comment type="caution">
    <text evidence="9">The sequence shown here is derived from an EMBL/GenBank/DDBJ whole genome shotgun (WGS) entry which is preliminary data.</text>
</comment>
<dbReference type="RefSeq" id="WP_096180533.1">
    <property type="nucleotide sequence ID" value="NZ_BDUF01000009.1"/>
</dbReference>
<dbReference type="AlphaFoldDB" id="A0A292YK07"/>
<gene>
    <name evidence="9" type="ORF">EFBL_0439</name>
</gene>
<dbReference type="GO" id="GO:1903785">
    <property type="term" value="P:L-valine transmembrane transport"/>
    <property type="evidence" value="ECO:0007669"/>
    <property type="project" value="TreeGrafter"/>
</dbReference>
<dbReference type="Proteomes" id="UP000217785">
    <property type="component" value="Unassembled WGS sequence"/>
</dbReference>
<evidence type="ECO:0000256" key="8">
    <source>
        <dbReference type="SAM" id="Phobius"/>
    </source>
</evidence>
<keyword evidence="4" id="KW-1003">Cell membrane</keyword>
<keyword evidence="7 8" id="KW-0472">Membrane</keyword>
<protein>
    <submittedName>
        <fullName evidence="9">Branched-chain amino acid ABC transporter permease</fullName>
    </submittedName>
</protein>
<evidence type="ECO:0000256" key="2">
    <source>
        <dbReference type="ARBA" id="ARBA00010735"/>
    </source>
</evidence>
<organism evidence="9 10">
    <name type="scientific">Effusibacillus lacus</name>
    <dbReference type="NCBI Taxonomy" id="1348429"/>
    <lineage>
        <taxon>Bacteria</taxon>
        <taxon>Bacillati</taxon>
        <taxon>Bacillota</taxon>
        <taxon>Bacilli</taxon>
        <taxon>Bacillales</taxon>
        <taxon>Alicyclobacillaceae</taxon>
        <taxon>Effusibacillus</taxon>
    </lineage>
</organism>
<feature type="transmembrane region" description="Helical" evidence="8">
    <location>
        <begin position="139"/>
        <end position="158"/>
    </location>
</feature>
<evidence type="ECO:0000256" key="5">
    <source>
        <dbReference type="ARBA" id="ARBA00022692"/>
    </source>
</evidence>
<evidence type="ECO:0000256" key="7">
    <source>
        <dbReference type="ARBA" id="ARBA00023136"/>
    </source>
</evidence>
<dbReference type="OrthoDB" id="3177005at2"/>
<evidence type="ECO:0000256" key="1">
    <source>
        <dbReference type="ARBA" id="ARBA00004651"/>
    </source>
</evidence>
<comment type="similarity">
    <text evidence="2">Belongs to the AzlC family.</text>
</comment>
<feature type="transmembrane region" description="Helical" evidence="8">
    <location>
        <begin position="170"/>
        <end position="188"/>
    </location>
</feature>
<dbReference type="Pfam" id="PF03591">
    <property type="entry name" value="AzlC"/>
    <property type="match status" value="1"/>
</dbReference>
<evidence type="ECO:0000256" key="6">
    <source>
        <dbReference type="ARBA" id="ARBA00022989"/>
    </source>
</evidence>
<feature type="transmembrane region" description="Helical" evidence="8">
    <location>
        <begin position="218"/>
        <end position="235"/>
    </location>
</feature>
<evidence type="ECO:0000313" key="9">
    <source>
        <dbReference type="EMBL" id="GAX88825.1"/>
    </source>
</evidence>
<dbReference type="PANTHER" id="PTHR34979:SF1">
    <property type="entry name" value="INNER MEMBRANE PROTEIN YGAZ"/>
    <property type="match status" value="1"/>
</dbReference>
<accession>A0A292YK07</accession>
<name>A0A292YK07_9BACL</name>
<dbReference type="PANTHER" id="PTHR34979">
    <property type="entry name" value="INNER MEMBRANE PROTEIN YGAZ"/>
    <property type="match status" value="1"/>
</dbReference>
<keyword evidence="3" id="KW-0813">Transport</keyword>
<feature type="transmembrane region" description="Helical" evidence="8">
    <location>
        <begin position="195"/>
        <end position="212"/>
    </location>
</feature>
<dbReference type="InterPro" id="IPR011606">
    <property type="entry name" value="Brnchd-chn_aa_trnsp_permease"/>
</dbReference>
<comment type="subcellular location">
    <subcellularLocation>
        <location evidence="1">Cell membrane</location>
        <topology evidence="1">Multi-pass membrane protein</topology>
    </subcellularLocation>
</comment>
<sequence>METVHSTQTKSGRKAWIEGVARALPVVLGYIPVGFAFGVLSQKAGISLWNALLMSFLVYAGSAQLIAAGLIGAGTPALSIVLTTFVVNLRHLLMSAALSPYLKKWRKRELAVFSYQLTDETFALHSVQFAKGMPGKPEVFAVNITSQASWVFGTWLGVTAGQLITDVKPLALDYALPAMFIALLLLQLRDRLQIYVALLTGLLAVGMLLLGFDRWNVIIATVLGATIGTVVELRWNRKRFS</sequence>
<evidence type="ECO:0000256" key="4">
    <source>
        <dbReference type="ARBA" id="ARBA00022475"/>
    </source>
</evidence>
<keyword evidence="6 8" id="KW-1133">Transmembrane helix</keyword>
<reference evidence="10" key="1">
    <citation type="submission" date="2017-07" db="EMBL/GenBank/DDBJ databases">
        <title>Draft genome sequence of Effusibacillus lacus strain skLN1.</title>
        <authorList>
            <person name="Watanabe M."/>
            <person name="Kojima H."/>
            <person name="Fukui M."/>
        </authorList>
    </citation>
    <scope>NUCLEOTIDE SEQUENCE [LARGE SCALE GENOMIC DNA]</scope>
    <source>
        <strain evidence="10">skLN1</strain>
    </source>
</reference>
<dbReference type="EMBL" id="BDUF01000009">
    <property type="protein sequence ID" value="GAX88825.1"/>
    <property type="molecule type" value="Genomic_DNA"/>
</dbReference>
<evidence type="ECO:0000256" key="3">
    <source>
        <dbReference type="ARBA" id="ARBA00022448"/>
    </source>
</evidence>
<evidence type="ECO:0000313" key="10">
    <source>
        <dbReference type="Proteomes" id="UP000217785"/>
    </source>
</evidence>
<proteinExistence type="inferred from homology"/>
<keyword evidence="10" id="KW-1185">Reference proteome</keyword>
<feature type="transmembrane region" description="Helical" evidence="8">
    <location>
        <begin position="20"/>
        <end position="40"/>
    </location>
</feature>
<dbReference type="GO" id="GO:0005886">
    <property type="term" value="C:plasma membrane"/>
    <property type="evidence" value="ECO:0007669"/>
    <property type="project" value="UniProtKB-SubCell"/>
</dbReference>